<dbReference type="GO" id="GO:0030042">
    <property type="term" value="P:actin filament depolymerization"/>
    <property type="evidence" value="ECO:0007669"/>
    <property type="project" value="EnsemblFungi"/>
</dbReference>
<dbReference type="GO" id="GO:0005884">
    <property type="term" value="C:actin filament"/>
    <property type="evidence" value="ECO:0007669"/>
    <property type="project" value="EnsemblFungi"/>
</dbReference>
<dbReference type="EMBL" id="HE576752">
    <property type="protein sequence ID" value="CCC67343.1"/>
    <property type="molecule type" value="Genomic_DNA"/>
</dbReference>
<dbReference type="InterPro" id="IPR015943">
    <property type="entry name" value="WD40/YVTN_repeat-like_dom_sf"/>
</dbReference>
<dbReference type="FunFam" id="2.130.10.10:FF:000167">
    <property type="entry name" value="Actin-interacting protein 1"/>
    <property type="match status" value="1"/>
</dbReference>
<keyword evidence="1 4" id="KW-0853">WD repeat</keyword>
<dbReference type="InterPro" id="IPR036322">
    <property type="entry name" value="WD40_repeat_dom_sf"/>
</dbReference>
<keyword evidence="2" id="KW-0677">Repeat</keyword>
<dbReference type="InParanoid" id="G0V795"/>
<dbReference type="OrthoDB" id="2306at2759"/>
<organism evidence="5 6">
    <name type="scientific">Naumovozyma castellii</name>
    <name type="common">Yeast</name>
    <name type="synonym">Saccharomyces castellii</name>
    <dbReference type="NCBI Taxonomy" id="27288"/>
    <lineage>
        <taxon>Eukaryota</taxon>
        <taxon>Fungi</taxon>
        <taxon>Dikarya</taxon>
        <taxon>Ascomycota</taxon>
        <taxon>Saccharomycotina</taxon>
        <taxon>Saccharomycetes</taxon>
        <taxon>Saccharomycetales</taxon>
        <taxon>Saccharomycetaceae</taxon>
        <taxon>Naumovozyma</taxon>
    </lineage>
</organism>
<feature type="repeat" description="WD" evidence="4">
    <location>
        <begin position="258"/>
        <end position="284"/>
    </location>
</feature>
<dbReference type="eggNOG" id="KOG0318">
    <property type="taxonomic scope" value="Eukaryota"/>
</dbReference>
<dbReference type="RefSeq" id="XP_003673724.1">
    <property type="nucleotide sequence ID" value="XM_003673676.1"/>
</dbReference>
<sequence>MSSISLQSTVPPQPATERNFTVHLSYDETTNAVAYPCGKSAFIRPLGDSQPVIQFTGHGTANVTVVRFSPIKGSQYLCSGDESGKVIVWGWSQEKDGSIETTIKSEFHVLAGSVRDISWDFEGKRLCVVGDGRDKLGVFISWDSGNSLGEISGHSQIVNACHFKQSRPMRCITVGDDGAMVFYQGPPFKFTSSDRIHHDQGKFIRDVEFAPGQGSFAITVGSDRKINCFDSKTGEFVKSIVDESEPIQGGIFALSWIDENKFVTASADATIRVWDVNSSKCVQKWVVTSSSDDNVLRDQQVGVVASQEGRIVSLSLDGTLNIFQLEQDNIITSIKGHSKGITALAVNPLITGSYDGKIMDWSNKPEVAHTKHNNLIVSIDVQTGKADQISSVSWDDTLMINDEIKYQFEHQPKVATHNEDGITAVVTTADVLLILDSFTGETLQRLQLSEPASAVGLSKRFVALGFESNAIKVFDTADLSVSHELKSGLRATPSYISISPSEKYLAAGDVMGKILLFDMETKGIKTSRWAFHTGKINAISWRPIGEEEDEDLVATGSLDTNIFVYSIKRPMKIIKRLNAHKDGISALLWEDASTLVSTGADACIKKWGVEFE</sequence>
<evidence type="ECO:0000256" key="3">
    <source>
        <dbReference type="ARBA" id="ARBA00038366"/>
    </source>
</evidence>
<dbReference type="SUPFAM" id="SSF50978">
    <property type="entry name" value="WD40 repeat-like"/>
    <property type="match status" value="2"/>
</dbReference>
<dbReference type="PANTHER" id="PTHR19856">
    <property type="entry name" value="WD-REPEATCONTAINING PROTEIN WDR1"/>
    <property type="match status" value="1"/>
</dbReference>
<dbReference type="HOGENOM" id="CLU_015246_1_0_1"/>
<accession>G0V795</accession>
<dbReference type="AlphaFoldDB" id="G0V795"/>
<dbReference type="SMART" id="SM00320">
    <property type="entry name" value="WD40"/>
    <property type="match status" value="11"/>
</dbReference>
<name>G0V795_NAUCA</name>
<keyword evidence="6" id="KW-1185">Reference proteome</keyword>
<evidence type="ECO:0000256" key="2">
    <source>
        <dbReference type="ARBA" id="ARBA00022737"/>
    </source>
</evidence>
<gene>
    <name evidence="5" type="primary">NCAS0A07850</name>
    <name evidence="5" type="ordered locus">NCAS_0A07850</name>
</gene>
<dbReference type="Gene3D" id="2.130.10.10">
    <property type="entry name" value="YVTN repeat-like/Quinoprotein amine dehydrogenase"/>
    <property type="match status" value="2"/>
</dbReference>
<dbReference type="PROSITE" id="PS50294">
    <property type="entry name" value="WD_REPEATS_REGION"/>
    <property type="match status" value="1"/>
</dbReference>
<dbReference type="STRING" id="1064592.G0V795"/>
<feature type="repeat" description="WD" evidence="4">
    <location>
        <begin position="577"/>
        <end position="612"/>
    </location>
</feature>
<dbReference type="FunCoup" id="G0V795">
    <property type="interactions" value="806"/>
</dbReference>
<dbReference type="PROSITE" id="PS50082">
    <property type="entry name" value="WD_REPEATS_2"/>
    <property type="match status" value="2"/>
</dbReference>
<reference evidence="5 6" key="1">
    <citation type="journal article" date="2011" name="Proc. Natl. Acad. Sci. U.S.A.">
        <title>Evolutionary erosion of yeast sex chromosomes by mating-type switching accidents.</title>
        <authorList>
            <person name="Gordon J.L."/>
            <person name="Armisen D."/>
            <person name="Proux-Wera E."/>
            <person name="Oheigeartaigh S.S."/>
            <person name="Byrne K.P."/>
            <person name="Wolfe K.H."/>
        </authorList>
    </citation>
    <scope>NUCLEOTIDE SEQUENCE [LARGE SCALE GENOMIC DNA]</scope>
    <source>
        <strain evidence="6">ATCC 76901 / BCRC 22586 / CBS 4309 / NBRC 1992 / NRRL Y-12630</strain>
    </source>
</reference>
<evidence type="ECO:0000313" key="6">
    <source>
        <dbReference type="Proteomes" id="UP000001640"/>
    </source>
</evidence>
<dbReference type="KEGG" id="ncs:NCAS_0A07850"/>
<protein>
    <submittedName>
        <fullName evidence="5">Uncharacterized protein</fullName>
    </submittedName>
</protein>
<proteinExistence type="inferred from homology"/>
<dbReference type="Proteomes" id="UP000001640">
    <property type="component" value="Chromosome 1"/>
</dbReference>
<evidence type="ECO:0000256" key="4">
    <source>
        <dbReference type="PROSITE-ProRule" id="PRU00221"/>
    </source>
</evidence>
<dbReference type="Pfam" id="PF00400">
    <property type="entry name" value="WD40"/>
    <property type="match status" value="4"/>
</dbReference>
<dbReference type="GO" id="GO:0051014">
    <property type="term" value="P:actin filament severing"/>
    <property type="evidence" value="ECO:0007669"/>
    <property type="project" value="EnsemblFungi"/>
</dbReference>
<evidence type="ECO:0000313" key="5">
    <source>
        <dbReference type="EMBL" id="CCC67343.1"/>
    </source>
</evidence>
<dbReference type="GO" id="GO:0032466">
    <property type="term" value="P:negative regulation of cytokinesis"/>
    <property type="evidence" value="ECO:0007669"/>
    <property type="project" value="EnsemblFungi"/>
</dbReference>
<dbReference type="GO" id="GO:0030479">
    <property type="term" value="C:actin cortical patch"/>
    <property type="evidence" value="ECO:0007669"/>
    <property type="project" value="EnsemblFungi"/>
</dbReference>
<dbReference type="FunFam" id="2.130.10.10:FF:000102">
    <property type="entry name" value="Actin-interacting protein 1"/>
    <property type="match status" value="1"/>
</dbReference>
<dbReference type="GO" id="GO:0003786">
    <property type="term" value="F:actin lateral binding"/>
    <property type="evidence" value="ECO:0007669"/>
    <property type="project" value="EnsemblFungi"/>
</dbReference>
<dbReference type="GO" id="GO:0051016">
    <property type="term" value="P:barbed-end actin filament capping"/>
    <property type="evidence" value="ECO:0007669"/>
    <property type="project" value="EnsemblFungi"/>
</dbReference>
<dbReference type="GeneID" id="96900822"/>
<dbReference type="OMA" id="FYQGPPF"/>
<dbReference type="InterPro" id="IPR001680">
    <property type="entry name" value="WD40_rpt"/>
</dbReference>
<evidence type="ECO:0000256" key="1">
    <source>
        <dbReference type="ARBA" id="ARBA00022574"/>
    </source>
</evidence>
<dbReference type="PANTHER" id="PTHR19856:SF0">
    <property type="entry name" value="WD REPEAT-CONTAINING PROTEIN 1"/>
    <property type="match status" value="1"/>
</dbReference>
<comment type="similarity">
    <text evidence="3">Belongs to the WD repeat AIP1 family.</text>
</comment>
<reference key="2">
    <citation type="submission" date="2011-08" db="EMBL/GenBank/DDBJ databases">
        <title>Genome sequence of Naumovozyma castellii.</title>
        <authorList>
            <person name="Gordon J.L."/>
            <person name="Armisen D."/>
            <person name="Proux-Wera E."/>
            <person name="OhEigeartaigh S.S."/>
            <person name="Byrne K.P."/>
            <person name="Wolfe K.H."/>
        </authorList>
    </citation>
    <scope>NUCLEOTIDE SEQUENCE</scope>
    <source>
        <strain>Type strain:CBS 4309</strain>
    </source>
</reference>